<keyword evidence="4" id="KW-1185">Reference proteome</keyword>
<dbReference type="STRING" id="415015.SAMN05660462_01253"/>
<keyword evidence="1" id="KW-0472">Membrane</keyword>
<gene>
    <name evidence="3" type="ORF">SAMN05660462_01253</name>
</gene>
<accession>A0A1H3NTM7</accession>
<dbReference type="InterPro" id="IPR026870">
    <property type="entry name" value="Zinc_ribbon_dom"/>
</dbReference>
<reference evidence="3 4" key="1">
    <citation type="submission" date="2016-10" db="EMBL/GenBank/DDBJ databases">
        <authorList>
            <person name="de Groot N.N."/>
        </authorList>
    </citation>
    <scope>NUCLEOTIDE SEQUENCE [LARGE SCALE GENOMIC DNA]</scope>
    <source>
        <strain evidence="3 4">DSM 21650</strain>
    </source>
</reference>
<dbReference type="Proteomes" id="UP000198625">
    <property type="component" value="Unassembled WGS sequence"/>
</dbReference>
<dbReference type="Gene3D" id="4.10.1060.50">
    <property type="match status" value="1"/>
</dbReference>
<dbReference type="RefSeq" id="WP_091728714.1">
    <property type="nucleotide sequence ID" value="NZ_FNQE01000011.1"/>
</dbReference>
<keyword evidence="1" id="KW-0812">Transmembrane</keyword>
<feature type="domain" description="Zinc-ribbon" evidence="2">
    <location>
        <begin position="129"/>
        <end position="149"/>
    </location>
</feature>
<evidence type="ECO:0000259" key="2">
    <source>
        <dbReference type="Pfam" id="PF13240"/>
    </source>
</evidence>
<sequence>MSNKISKERKSIYYVGLGLIVLGVILFLSSFITVAIDMNSSFGGPPTFFLRAVVGMICIIIGNVLVSIGAKGVAGSGLILDPEKAREDLQPFNAAKGKMINDVIENIDVVKNIKGENAERETKEIIKIKCRQCGALNDEDAKFCKSCGKTI</sequence>
<name>A0A1H3NTM7_9FIRM</name>
<protein>
    <recommendedName>
        <fullName evidence="2">Zinc-ribbon domain-containing protein</fullName>
    </recommendedName>
</protein>
<evidence type="ECO:0000256" key="1">
    <source>
        <dbReference type="SAM" id="Phobius"/>
    </source>
</evidence>
<dbReference type="InterPro" id="IPR038587">
    <property type="entry name" value="Ribosomal_eL40_sf"/>
</dbReference>
<dbReference type="AlphaFoldDB" id="A0A1H3NTM7"/>
<proteinExistence type="predicted"/>
<organism evidence="3 4">
    <name type="scientific">Proteiniborus ethanoligenes</name>
    <dbReference type="NCBI Taxonomy" id="415015"/>
    <lineage>
        <taxon>Bacteria</taxon>
        <taxon>Bacillati</taxon>
        <taxon>Bacillota</taxon>
        <taxon>Clostridia</taxon>
        <taxon>Eubacteriales</taxon>
        <taxon>Proteiniborus</taxon>
    </lineage>
</organism>
<keyword evidence="1" id="KW-1133">Transmembrane helix</keyword>
<dbReference type="EMBL" id="FNQE01000011">
    <property type="protein sequence ID" value="SDY92277.1"/>
    <property type="molecule type" value="Genomic_DNA"/>
</dbReference>
<feature type="transmembrane region" description="Helical" evidence="1">
    <location>
        <begin position="12"/>
        <end position="36"/>
    </location>
</feature>
<dbReference type="OrthoDB" id="3259185at2"/>
<feature type="transmembrane region" description="Helical" evidence="1">
    <location>
        <begin position="48"/>
        <end position="70"/>
    </location>
</feature>
<evidence type="ECO:0000313" key="3">
    <source>
        <dbReference type="EMBL" id="SDY92277.1"/>
    </source>
</evidence>
<dbReference type="Pfam" id="PF13240">
    <property type="entry name" value="Zn_Ribbon_1"/>
    <property type="match status" value="1"/>
</dbReference>
<evidence type="ECO:0000313" key="4">
    <source>
        <dbReference type="Proteomes" id="UP000198625"/>
    </source>
</evidence>